<dbReference type="CDD" id="cd10910">
    <property type="entry name" value="PIN_limkain_b1_N_like"/>
    <property type="match status" value="1"/>
</dbReference>
<dbReference type="PANTHER" id="PTHR43319:SF3">
    <property type="entry name" value="BETA-LACTAMASE-RELATED DOMAIN-CONTAINING PROTEIN"/>
    <property type="match status" value="1"/>
</dbReference>
<evidence type="ECO:0000256" key="5">
    <source>
        <dbReference type="ARBA" id="ARBA00023254"/>
    </source>
</evidence>
<sequence>MAESSYESTIDVSFANDMIKSMADEISEILDLDDSESKGQIVNDLFENGRQSLVKYEEDIICKKYKDVMNGRENKMMCLLKKYYRRKWEEQYGKSNPWFISFIEQYQNGENHDIYERVLTHAAEYGDKNTENCRILSIVLQFLFETIDDECWTKTILFDDQYLKEQPTSHFQYLRGTENSDDQFLKETSICDGLWYAITNDGLKSITKYSDYIVPLIMHEQLNKSQSVLFQALREYYRTQLFSLLKENKIPDRQQLYDLALDNVAEHGWLTGIQVIQQKVAPKYYKNLLKNLNSLLQKRQAQANQTLEQQEGNKEHKAERDSLNPEKQEQKKSIDQQEQNKKEQGQVGNKNPENTLKNKSATKKEKNKTQKAQSQSEDPNEQGKIKIVEKEGVNKESNREEEEGKEQKHQATSNLQGINTCSENKHTEANLTETAVARNQQTDKEGKPNKTTSEVKPDDIIPETLHEKNKIFISGLPKKMPEQVLFDTLWDVFSTVGKIKINRITDKPWINLLRQKDNKSELSGMAFVTFEEEESVIEAIKKYNKQCISAFNDARIFVSEERIKALRAESAHPTERSREQSQTIDSNKIFIAGLPTNMSEQVLFDKLCDVFLTVGKIKINRRTGKPWINLLRQKDNKCQLSGNAGITFEEEESVIKAIKKYNQQSIPAFNDARIYVQKHKARNEGTIWPVTSMPPKSLSPVRAGPDQPDGPVNIFWDIENVAIPAKHSAFKIALKLQKILITDRQRAKGTFMTYCDTNTISKEQHKGLSMAGVKIQHVPNYKTSVVDHHILMALQEFGVQQKEPCTMVLISGDSDFTLLLNKLRFQYKHYVIAIHNQQAKSELLQTANEAHPWGKFTENCCEMTEIILQKKPNDPMVSNTNGGNEFVGTATLHNQAKSQRIPPLMKSAFALPAVGKASELLLSGQHASSGIHRSTLQNQLNPSETAEVVKSPNLKKRDRPKKQCRGVQPPGPLLSSAGDLSKNGDLFCCLECDKKFPTNVALVQHRQAKHKIGELIQLSSSTSINDLDGQRQLSAGGGQPESDLIAFDDGDGYGLSQASSLLATKETISLIDLEDDSKNTDGGEWENLSASEMDDDDDDDVDDINDSEDDDEDVGGIVQNDWESLRALFEQNFQNNVDLGAPLAVYHRGKLVVNLWGGWFDKQKTKPYDNDTLQLVFSTPKGLVAMTIALCVQRGLLNYTDKVIKYWPEYGQSDKENTTVADVMSHRAGLPALRNSNLSTHEYLDWYSVIHKLEKQNPYWVPGTQHGYHAYTYGWLAGELVRRVGIKKRNFRTIHQR</sequence>
<keyword evidence="3" id="KW-0221">Differentiation</keyword>
<evidence type="ECO:0000256" key="4">
    <source>
        <dbReference type="ARBA" id="ARBA00023140"/>
    </source>
</evidence>
<dbReference type="Gene3D" id="3.40.710.10">
    <property type="entry name" value="DD-peptidase/beta-lactamase superfamily"/>
    <property type="match status" value="1"/>
</dbReference>
<dbReference type="Pfam" id="PF00144">
    <property type="entry name" value="Beta-lactamase"/>
    <property type="match status" value="1"/>
</dbReference>
<keyword evidence="7" id="KW-0863">Zinc-finger</keyword>
<feature type="compositionally biased region" description="Basic and acidic residues" evidence="9">
    <location>
        <begin position="381"/>
        <end position="398"/>
    </location>
</feature>
<feature type="region of interest" description="Disordered" evidence="9">
    <location>
        <begin position="300"/>
        <end position="418"/>
    </location>
</feature>
<dbReference type="SUPFAM" id="SSF54928">
    <property type="entry name" value="RNA-binding domain, RBD"/>
    <property type="match status" value="2"/>
</dbReference>
<gene>
    <name evidence="12" type="ORF">LUA448_LOCUS25194</name>
</gene>
<dbReference type="PROSITE" id="PS00028">
    <property type="entry name" value="ZINC_FINGER_C2H2_1"/>
    <property type="match status" value="1"/>
</dbReference>
<evidence type="ECO:0000256" key="6">
    <source>
        <dbReference type="ARBA" id="ARBA00030116"/>
    </source>
</evidence>
<evidence type="ECO:0000259" key="10">
    <source>
        <dbReference type="PROSITE" id="PS50102"/>
    </source>
</evidence>
<evidence type="ECO:0000313" key="12">
    <source>
        <dbReference type="EMBL" id="CAF3499365.1"/>
    </source>
</evidence>
<dbReference type="GO" id="GO:0003723">
    <property type="term" value="F:RNA binding"/>
    <property type="evidence" value="ECO:0007669"/>
    <property type="project" value="UniProtKB-UniRule"/>
</dbReference>
<evidence type="ECO:0000256" key="2">
    <source>
        <dbReference type="ARBA" id="ARBA00022152"/>
    </source>
</evidence>
<comment type="caution">
    <text evidence="12">The sequence shown here is derived from an EMBL/GenBank/DDBJ whole genome shotgun (WGS) entry which is preliminary data.</text>
</comment>
<evidence type="ECO:0000256" key="7">
    <source>
        <dbReference type="PROSITE-ProRule" id="PRU00042"/>
    </source>
</evidence>
<keyword evidence="3" id="KW-0896">Oogenesis</keyword>
<keyword evidence="5" id="KW-0469">Meiosis</keyword>
<dbReference type="InterPro" id="IPR013087">
    <property type="entry name" value="Znf_C2H2_type"/>
</dbReference>
<evidence type="ECO:0000256" key="9">
    <source>
        <dbReference type="SAM" id="MobiDB-lite"/>
    </source>
</evidence>
<dbReference type="Gene3D" id="3.40.50.1010">
    <property type="entry name" value="5'-nuclease"/>
    <property type="match status" value="1"/>
</dbReference>
<accession>A0A818H0H4</accession>
<proteinExistence type="predicted"/>
<name>A0A818H0H4_9BILA</name>
<dbReference type="InterPro" id="IPR021139">
    <property type="entry name" value="NYN"/>
</dbReference>
<keyword evidence="8" id="KW-0694">RNA-binding</keyword>
<dbReference type="GO" id="GO:0008270">
    <property type="term" value="F:zinc ion binding"/>
    <property type="evidence" value="ECO:0007669"/>
    <property type="project" value="UniProtKB-KW"/>
</dbReference>
<keyword evidence="7" id="KW-0479">Metal-binding</keyword>
<dbReference type="InterPro" id="IPR000504">
    <property type="entry name" value="RRM_dom"/>
</dbReference>
<evidence type="ECO:0000313" key="13">
    <source>
        <dbReference type="Proteomes" id="UP000663833"/>
    </source>
</evidence>
<dbReference type="CDD" id="cd00590">
    <property type="entry name" value="RRM_SF"/>
    <property type="match status" value="1"/>
</dbReference>
<evidence type="ECO:0000256" key="3">
    <source>
        <dbReference type="ARBA" id="ARBA00022943"/>
    </source>
</evidence>
<dbReference type="GO" id="GO:0051321">
    <property type="term" value="P:meiotic cell cycle"/>
    <property type="evidence" value="ECO:0007669"/>
    <property type="project" value="UniProtKB-KW"/>
</dbReference>
<feature type="compositionally biased region" description="Basic and acidic residues" evidence="9">
    <location>
        <begin position="311"/>
        <end position="344"/>
    </location>
</feature>
<feature type="domain" description="C2H2-type" evidence="11">
    <location>
        <begin position="987"/>
        <end position="1010"/>
    </location>
</feature>
<feature type="compositionally biased region" description="Polar residues" evidence="9">
    <location>
        <begin position="300"/>
        <end position="310"/>
    </location>
</feature>
<dbReference type="InterPro" id="IPR052907">
    <property type="entry name" value="Beta-lactamase/esterase"/>
</dbReference>
<feature type="compositionally biased region" description="Basic residues" evidence="9">
    <location>
        <begin position="953"/>
        <end position="964"/>
    </location>
</feature>
<evidence type="ECO:0000256" key="1">
    <source>
        <dbReference type="ARBA" id="ARBA00004275"/>
    </source>
</evidence>
<evidence type="ECO:0000256" key="8">
    <source>
        <dbReference type="PROSITE-ProRule" id="PRU00176"/>
    </source>
</evidence>
<feature type="region of interest" description="Disordered" evidence="9">
    <location>
        <begin position="933"/>
        <end position="977"/>
    </location>
</feature>
<feature type="compositionally biased region" description="Polar residues" evidence="9">
    <location>
        <begin position="933"/>
        <end position="944"/>
    </location>
</feature>
<feature type="domain" description="RRM" evidence="10">
    <location>
        <begin position="587"/>
        <end position="681"/>
    </location>
</feature>
<keyword evidence="7" id="KW-0862">Zinc</keyword>
<dbReference type="InterPro" id="IPR012338">
    <property type="entry name" value="Beta-lactam/transpept-like"/>
</dbReference>
<feature type="compositionally biased region" description="Basic and acidic residues" evidence="9">
    <location>
        <begin position="441"/>
        <end position="456"/>
    </location>
</feature>
<feature type="region of interest" description="Disordered" evidence="9">
    <location>
        <begin position="1074"/>
        <end position="1114"/>
    </location>
</feature>
<dbReference type="InterPro" id="IPR035979">
    <property type="entry name" value="RBD_domain_sf"/>
</dbReference>
<organism evidence="12 13">
    <name type="scientific">Rotaria socialis</name>
    <dbReference type="NCBI Taxonomy" id="392032"/>
    <lineage>
        <taxon>Eukaryota</taxon>
        <taxon>Metazoa</taxon>
        <taxon>Spiralia</taxon>
        <taxon>Gnathifera</taxon>
        <taxon>Rotifera</taxon>
        <taxon>Eurotatoria</taxon>
        <taxon>Bdelloidea</taxon>
        <taxon>Philodinida</taxon>
        <taxon>Philodinidae</taxon>
        <taxon>Rotaria</taxon>
    </lineage>
</organism>
<dbReference type="Gene3D" id="3.30.70.330">
    <property type="match status" value="2"/>
</dbReference>
<dbReference type="SMART" id="SM00360">
    <property type="entry name" value="RRM"/>
    <property type="match status" value="2"/>
</dbReference>
<dbReference type="EMBL" id="CAJNYD010003341">
    <property type="protein sequence ID" value="CAF3499365.1"/>
    <property type="molecule type" value="Genomic_DNA"/>
</dbReference>
<protein>
    <recommendedName>
        <fullName evidence="2">Meiosis regulator and mRNA stability factor 1</fullName>
    </recommendedName>
    <alternativeName>
        <fullName evidence="6">Limkain-b1</fullName>
    </alternativeName>
</protein>
<evidence type="ECO:0000259" key="11">
    <source>
        <dbReference type="PROSITE" id="PS50157"/>
    </source>
</evidence>
<dbReference type="PROSITE" id="PS50157">
    <property type="entry name" value="ZINC_FINGER_C2H2_2"/>
    <property type="match status" value="1"/>
</dbReference>
<dbReference type="SUPFAM" id="SSF56601">
    <property type="entry name" value="beta-lactamase/transpeptidase-like"/>
    <property type="match status" value="1"/>
</dbReference>
<feature type="compositionally biased region" description="Polar residues" evidence="9">
    <location>
        <begin position="346"/>
        <end position="355"/>
    </location>
</feature>
<dbReference type="Proteomes" id="UP000663833">
    <property type="component" value="Unassembled WGS sequence"/>
</dbReference>
<feature type="domain" description="RRM" evidence="10">
    <location>
        <begin position="469"/>
        <end position="570"/>
    </location>
</feature>
<comment type="subcellular location">
    <subcellularLocation>
        <location evidence="1">Peroxisome</location>
    </subcellularLocation>
</comment>
<dbReference type="GO" id="GO:0005777">
    <property type="term" value="C:peroxisome"/>
    <property type="evidence" value="ECO:0007669"/>
    <property type="project" value="UniProtKB-SubCell"/>
</dbReference>
<dbReference type="GO" id="GO:0048477">
    <property type="term" value="P:oogenesis"/>
    <property type="evidence" value="ECO:0007669"/>
    <property type="project" value="UniProtKB-KW"/>
</dbReference>
<dbReference type="Pfam" id="PF01936">
    <property type="entry name" value="NYN"/>
    <property type="match status" value="1"/>
</dbReference>
<feature type="compositionally biased region" description="Acidic residues" evidence="9">
    <location>
        <begin position="1092"/>
        <end position="1114"/>
    </location>
</feature>
<reference evidence="12" key="1">
    <citation type="submission" date="2021-02" db="EMBL/GenBank/DDBJ databases">
        <authorList>
            <person name="Nowell W R."/>
        </authorList>
    </citation>
    <scope>NUCLEOTIDE SEQUENCE</scope>
</reference>
<dbReference type="InterPro" id="IPR001466">
    <property type="entry name" value="Beta-lactam-related"/>
</dbReference>
<keyword evidence="4" id="KW-0576">Peroxisome</keyword>
<dbReference type="PANTHER" id="PTHR43319">
    <property type="entry name" value="BETA-LACTAMASE-RELATED"/>
    <property type="match status" value="1"/>
</dbReference>
<dbReference type="PROSITE" id="PS50102">
    <property type="entry name" value="RRM"/>
    <property type="match status" value="2"/>
</dbReference>
<dbReference type="GO" id="GO:0004540">
    <property type="term" value="F:RNA nuclease activity"/>
    <property type="evidence" value="ECO:0007669"/>
    <property type="project" value="InterPro"/>
</dbReference>
<dbReference type="Pfam" id="PF00076">
    <property type="entry name" value="RRM_1"/>
    <property type="match status" value="1"/>
</dbReference>
<dbReference type="InterPro" id="IPR012677">
    <property type="entry name" value="Nucleotide-bd_a/b_plait_sf"/>
</dbReference>
<feature type="region of interest" description="Disordered" evidence="9">
    <location>
        <begin position="436"/>
        <end position="456"/>
    </location>
</feature>